<evidence type="ECO:0000256" key="1">
    <source>
        <dbReference type="SAM" id="Phobius"/>
    </source>
</evidence>
<dbReference type="EMBL" id="CAHIKZ030004529">
    <property type="protein sequence ID" value="CAE1311790.1"/>
    <property type="molecule type" value="Genomic_DNA"/>
</dbReference>
<keyword evidence="1" id="KW-1133">Transmembrane helix</keyword>
<dbReference type="Proteomes" id="UP000597762">
    <property type="component" value="Unassembled WGS sequence"/>
</dbReference>
<keyword evidence="1" id="KW-0812">Transmembrane</keyword>
<keyword evidence="3" id="KW-1185">Reference proteome</keyword>
<gene>
    <name evidence="2" type="ORF">SPHA_63134</name>
</gene>
<dbReference type="AlphaFoldDB" id="A0A812DZH1"/>
<keyword evidence="1" id="KW-0472">Membrane</keyword>
<feature type="transmembrane region" description="Helical" evidence="1">
    <location>
        <begin position="160"/>
        <end position="180"/>
    </location>
</feature>
<evidence type="ECO:0000313" key="2">
    <source>
        <dbReference type="EMBL" id="CAE1311790.1"/>
    </source>
</evidence>
<feature type="transmembrane region" description="Helical" evidence="1">
    <location>
        <begin position="121"/>
        <end position="140"/>
    </location>
</feature>
<protein>
    <submittedName>
        <fullName evidence="2">Uncharacterized protein</fullName>
    </submittedName>
</protein>
<proteinExistence type="predicted"/>
<reference evidence="2" key="1">
    <citation type="submission" date="2021-01" db="EMBL/GenBank/DDBJ databases">
        <authorList>
            <person name="Li R."/>
            <person name="Bekaert M."/>
        </authorList>
    </citation>
    <scope>NUCLEOTIDE SEQUENCE</scope>
    <source>
        <strain evidence="2">Farmed</strain>
    </source>
</reference>
<organism evidence="2 3">
    <name type="scientific">Acanthosepion pharaonis</name>
    <name type="common">Pharaoh cuttlefish</name>
    <name type="synonym">Sepia pharaonis</name>
    <dbReference type="NCBI Taxonomy" id="158019"/>
    <lineage>
        <taxon>Eukaryota</taxon>
        <taxon>Metazoa</taxon>
        <taxon>Spiralia</taxon>
        <taxon>Lophotrochozoa</taxon>
        <taxon>Mollusca</taxon>
        <taxon>Cephalopoda</taxon>
        <taxon>Coleoidea</taxon>
        <taxon>Decapodiformes</taxon>
        <taxon>Sepiida</taxon>
        <taxon>Sepiina</taxon>
        <taxon>Sepiidae</taxon>
        <taxon>Acanthosepion</taxon>
    </lineage>
</organism>
<evidence type="ECO:0000313" key="3">
    <source>
        <dbReference type="Proteomes" id="UP000597762"/>
    </source>
</evidence>
<name>A0A812DZH1_ACAPH</name>
<comment type="caution">
    <text evidence="2">The sequence shown here is derived from an EMBL/GenBank/DDBJ whole genome shotgun (WGS) entry which is preliminary data.</text>
</comment>
<feature type="transmembrane region" description="Helical" evidence="1">
    <location>
        <begin position="82"/>
        <end position="109"/>
    </location>
</feature>
<accession>A0A812DZH1</accession>
<sequence length="181" mass="21702">MIPKWPTTKSIKLFFCRKQGVLVDRLPRWPRYISLFRKRPPKLRLRRNEHNISRCLPYLPVSIFSGSKLLRFSASHRFSSTVLFLFSFTFFFILHFLFFFLSFVFSFTLDLAFPVFCMRKFNAFLCIANVFHVFSQIMHYSPFFFLTLIEYNIKTSSLSLGYFFFSLLFFLSFLSSSFLVH</sequence>